<dbReference type="Proteomes" id="UP000225965">
    <property type="component" value="Segment"/>
</dbReference>
<organism evidence="1 2">
    <name type="scientific">Mycobacterium phage MrMagoo</name>
    <dbReference type="NCBI Taxonomy" id="1927020"/>
    <lineage>
        <taxon>Viruses</taxon>
        <taxon>Duplodnaviria</taxon>
        <taxon>Heunggongvirae</taxon>
        <taxon>Uroviricota</taxon>
        <taxon>Caudoviricetes</taxon>
        <taxon>Vilmaviridae</taxon>
        <taxon>Mclasvirinae</taxon>
        <taxon>Reyvirus</taxon>
        <taxon>Reyvirus mrmagoo</taxon>
    </lineage>
</organism>
<protein>
    <submittedName>
        <fullName evidence="1">Uncharacterized protein</fullName>
    </submittedName>
</protein>
<dbReference type="EMBL" id="KY223999">
    <property type="protein sequence ID" value="APQ42246.1"/>
    <property type="molecule type" value="Genomic_DNA"/>
</dbReference>
<reference evidence="1 2" key="1">
    <citation type="submission" date="2016-11" db="EMBL/GenBank/DDBJ databases">
        <authorList>
            <person name="Brown T."/>
            <person name="Davidson K."/>
            <person name="Doll Z."/>
            <person name="Jansson R."/>
            <person name="Janyszek T."/>
            <person name="Lwin C."/>
            <person name="Patil S."/>
            <person name="Piper J."/>
            <person name="Rajendiran N."/>
            <person name="Rittenhouse N.L."/>
            <person name="Younker T.P."/>
            <person name="Zhang J."/>
            <person name="Garlena R.A."/>
            <person name="Russell D.A."/>
            <person name="Pope W.H."/>
            <person name="Jacobs-Sera D."/>
            <person name="Hatfull G.F."/>
        </authorList>
    </citation>
    <scope>NUCLEOTIDE SEQUENCE [LARGE SCALE GENOMIC DNA]</scope>
</reference>
<proteinExistence type="predicted"/>
<dbReference type="RefSeq" id="YP_010014049.1">
    <property type="nucleotide sequence ID" value="NC_053515.1"/>
</dbReference>
<sequence>MAEVSVNLVVEVDVDLYAERFGIVGRRGARDDVRQTALEAVQHEFKRQGYPVTSVSLRRYGNKATE</sequence>
<evidence type="ECO:0000313" key="1">
    <source>
        <dbReference type="EMBL" id="APQ42246.1"/>
    </source>
</evidence>
<dbReference type="KEGG" id="vg:63210706"/>
<accession>A0A1L6BYS3</accession>
<keyword evidence="2" id="KW-1185">Reference proteome</keyword>
<dbReference type="GeneID" id="63210706"/>
<evidence type="ECO:0000313" key="2">
    <source>
        <dbReference type="Proteomes" id="UP000225965"/>
    </source>
</evidence>
<name>A0A1L6BYS3_9CAUD</name>
<gene>
    <name evidence="1" type="primary">164</name>
    <name evidence="1" type="ORF">PBI_MRMAGOO_164</name>
</gene>